<evidence type="ECO:0000313" key="2">
    <source>
        <dbReference type="Proteomes" id="UP001605036"/>
    </source>
</evidence>
<gene>
    <name evidence="1" type="ORF">R1flu_011975</name>
</gene>
<organism evidence="1 2">
    <name type="scientific">Riccia fluitans</name>
    <dbReference type="NCBI Taxonomy" id="41844"/>
    <lineage>
        <taxon>Eukaryota</taxon>
        <taxon>Viridiplantae</taxon>
        <taxon>Streptophyta</taxon>
        <taxon>Embryophyta</taxon>
        <taxon>Marchantiophyta</taxon>
        <taxon>Marchantiopsida</taxon>
        <taxon>Marchantiidae</taxon>
        <taxon>Marchantiales</taxon>
        <taxon>Ricciaceae</taxon>
        <taxon>Riccia</taxon>
    </lineage>
</organism>
<proteinExistence type="predicted"/>
<keyword evidence="2" id="KW-1185">Reference proteome</keyword>
<comment type="caution">
    <text evidence="1">The sequence shown here is derived from an EMBL/GenBank/DDBJ whole genome shotgun (WGS) entry which is preliminary data.</text>
</comment>
<dbReference type="Proteomes" id="UP001605036">
    <property type="component" value="Unassembled WGS sequence"/>
</dbReference>
<name>A0ABD1ZAF4_9MARC</name>
<protein>
    <recommendedName>
        <fullName evidence="3">Tubulin-specific chaperone A</fullName>
    </recommendedName>
</protein>
<dbReference type="EMBL" id="JBHFFA010000002">
    <property type="protein sequence ID" value="KAL2644388.1"/>
    <property type="molecule type" value="Genomic_DNA"/>
</dbReference>
<evidence type="ECO:0000313" key="1">
    <source>
        <dbReference type="EMBL" id="KAL2644388.1"/>
    </source>
</evidence>
<dbReference type="AlphaFoldDB" id="A0ABD1ZAF4"/>
<evidence type="ECO:0008006" key="3">
    <source>
        <dbReference type="Google" id="ProtNLM"/>
    </source>
</evidence>
<accession>A0ABD1ZAF4</accession>
<reference evidence="1 2" key="1">
    <citation type="submission" date="2024-09" db="EMBL/GenBank/DDBJ databases">
        <title>Chromosome-scale assembly of Riccia fluitans.</title>
        <authorList>
            <person name="Paukszto L."/>
            <person name="Sawicki J."/>
            <person name="Karawczyk K."/>
            <person name="Piernik-Szablinska J."/>
            <person name="Szczecinska M."/>
            <person name="Mazdziarz M."/>
        </authorList>
    </citation>
    <scope>NUCLEOTIDE SEQUENCE [LARGE SCALE GENOMIC DNA]</scope>
    <source>
        <strain evidence="1">Rf_01</strain>
        <tissue evidence="1">Aerial parts of the thallus</tissue>
    </source>
</reference>
<sequence length="144" mass="16395">MLRQRKVNYEIAILDAHDNLAMHKMQPNATDKEFQSLRIKRETYHAAAEELIQLQKLKARYESVIHAISNVRKQRSYLESTVTDLAMVREQNAGLESVPAELGDACQQMELSGAERDLLKLLQRCVAKVESMDASVCYESKENG</sequence>